<dbReference type="AlphaFoldDB" id="A0A5C6FR34"/>
<dbReference type="InterPro" id="IPR001670">
    <property type="entry name" value="ADH_Fe/GldA"/>
</dbReference>
<dbReference type="GO" id="GO:0050093">
    <property type="term" value="F:methanol dehydrogenase (NAD+) activity"/>
    <property type="evidence" value="ECO:0007669"/>
    <property type="project" value="UniProtKB-EC"/>
</dbReference>
<dbReference type="InterPro" id="IPR018211">
    <property type="entry name" value="ADH_Fe_CS"/>
</dbReference>
<protein>
    <submittedName>
        <fullName evidence="7">NAD-dependent methanol dehydrogenase</fullName>
        <ecNumber evidence="7">1.1.1.244</ecNumber>
    </submittedName>
</protein>
<gene>
    <name evidence="7" type="primary">mdh_2</name>
    <name evidence="7" type="ORF">V7x_47650</name>
</gene>
<keyword evidence="4" id="KW-0520">NAD</keyword>
<dbReference type="OrthoDB" id="9804734at2"/>
<feature type="domain" description="Fe-containing alcohol dehydrogenase-like C-terminal" evidence="6">
    <location>
        <begin position="194"/>
        <end position="383"/>
    </location>
</feature>
<feature type="domain" description="Alcohol dehydrogenase iron-type/glycerol dehydrogenase GldA" evidence="5">
    <location>
        <begin position="10"/>
        <end position="183"/>
    </location>
</feature>
<dbReference type="FunFam" id="3.40.50.1970:FF:000003">
    <property type="entry name" value="Alcohol dehydrogenase, iron-containing"/>
    <property type="match status" value="1"/>
</dbReference>
<dbReference type="InterPro" id="IPR039697">
    <property type="entry name" value="Alcohol_dehydrogenase_Fe"/>
</dbReference>
<evidence type="ECO:0000259" key="6">
    <source>
        <dbReference type="Pfam" id="PF25137"/>
    </source>
</evidence>
<evidence type="ECO:0000313" key="8">
    <source>
        <dbReference type="Proteomes" id="UP000316476"/>
    </source>
</evidence>
<dbReference type="EMBL" id="SJPZ01000002">
    <property type="protein sequence ID" value="TWU63028.1"/>
    <property type="molecule type" value="Genomic_DNA"/>
</dbReference>
<dbReference type="PANTHER" id="PTHR11496:SF102">
    <property type="entry name" value="ALCOHOL DEHYDROGENASE 4"/>
    <property type="match status" value="1"/>
</dbReference>
<evidence type="ECO:0000313" key="7">
    <source>
        <dbReference type="EMBL" id="TWU63028.1"/>
    </source>
</evidence>
<dbReference type="Proteomes" id="UP000316476">
    <property type="component" value="Unassembled WGS sequence"/>
</dbReference>
<comment type="cofactor">
    <cofactor evidence="1">
        <name>Fe cation</name>
        <dbReference type="ChEBI" id="CHEBI:24875"/>
    </cofactor>
</comment>
<dbReference type="PANTHER" id="PTHR11496">
    <property type="entry name" value="ALCOHOL DEHYDROGENASE"/>
    <property type="match status" value="1"/>
</dbReference>
<comment type="similarity">
    <text evidence="2">Belongs to the iron-containing alcohol dehydrogenase family.</text>
</comment>
<dbReference type="RefSeq" id="WP_146415716.1">
    <property type="nucleotide sequence ID" value="NZ_SJPZ01000002.1"/>
</dbReference>
<dbReference type="Gene3D" id="1.20.1090.10">
    <property type="entry name" value="Dehydroquinate synthase-like - alpha domain"/>
    <property type="match status" value="1"/>
</dbReference>
<name>A0A5C6FR34_9PLAN</name>
<reference evidence="7 8" key="1">
    <citation type="submission" date="2019-02" db="EMBL/GenBank/DDBJ databases">
        <title>Deep-cultivation of Planctomycetes and their phenomic and genomic characterization uncovers novel biology.</title>
        <authorList>
            <person name="Wiegand S."/>
            <person name="Jogler M."/>
            <person name="Boedeker C."/>
            <person name="Pinto D."/>
            <person name="Vollmers J."/>
            <person name="Rivas-Marin E."/>
            <person name="Kohn T."/>
            <person name="Peeters S.H."/>
            <person name="Heuer A."/>
            <person name="Rast P."/>
            <person name="Oberbeckmann S."/>
            <person name="Bunk B."/>
            <person name="Jeske O."/>
            <person name="Meyerdierks A."/>
            <person name="Storesund J.E."/>
            <person name="Kallscheuer N."/>
            <person name="Luecker S."/>
            <person name="Lage O.M."/>
            <person name="Pohl T."/>
            <person name="Merkel B.J."/>
            <person name="Hornburger P."/>
            <person name="Mueller R.-W."/>
            <person name="Bruemmer F."/>
            <person name="Labrenz M."/>
            <person name="Spormann A.M."/>
            <person name="Op Den Camp H."/>
            <person name="Overmann J."/>
            <person name="Amann R."/>
            <person name="Jetten M.S.M."/>
            <person name="Mascher T."/>
            <person name="Medema M.H."/>
            <person name="Devos D.P."/>
            <person name="Kaster A.-K."/>
            <person name="Ovreas L."/>
            <person name="Rohde M."/>
            <person name="Galperin M.Y."/>
            <person name="Jogler C."/>
        </authorList>
    </citation>
    <scope>NUCLEOTIDE SEQUENCE [LARGE SCALE GENOMIC DNA]</scope>
    <source>
        <strain evidence="7 8">V7</strain>
    </source>
</reference>
<dbReference type="PROSITE" id="PS00913">
    <property type="entry name" value="ADH_IRON_1"/>
    <property type="match status" value="1"/>
</dbReference>
<accession>A0A5C6FR34</accession>
<dbReference type="SUPFAM" id="SSF56796">
    <property type="entry name" value="Dehydroquinate synthase-like"/>
    <property type="match status" value="1"/>
</dbReference>
<comment type="caution">
    <text evidence="7">The sequence shown here is derived from an EMBL/GenBank/DDBJ whole genome shotgun (WGS) entry which is preliminary data.</text>
</comment>
<proteinExistence type="inferred from homology"/>
<dbReference type="Pfam" id="PF25137">
    <property type="entry name" value="ADH_Fe_C"/>
    <property type="match status" value="1"/>
</dbReference>
<dbReference type="Gene3D" id="3.40.50.1970">
    <property type="match status" value="1"/>
</dbReference>
<evidence type="ECO:0000256" key="4">
    <source>
        <dbReference type="ARBA" id="ARBA00023027"/>
    </source>
</evidence>
<dbReference type="EC" id="1.1.1.244" evidence="7"/>
<sequence>MQPFDIQQRTRFVFGDGSLDQLGDITAQISAGHGPRVRKVMVVCDPGLIDAGHFDHAMGLLQSSGLETASFHDFGENPTSDMVDAGVRCTADFQPDVLVGLGGGSSMDCCKGINFVYCCGGSIHDYAGVGKATTDLLPMIAVPTTAGTGSESQSFALISDAKTHVKMPCGDPRAACRVALLDPTLTLTQPPSVTALTGIDALSHAIETYVTKRRNEMSVTYSRRAFGMLASGFPRVLDDPNDLEARSQMQLGASLAGMAIETSMLGAAHATANPLTARHGIAHGQAVGLMLPAVIRLNGQQHQQWYAELLRELDLPPSDRNPSDRLADLVQQWVRRAGLATNLADLAIPSGQIDEFADDALRQWTGTFNPIALDADNVRSLYLDVAE</sequence>
<evidence type="ECO:0000256" key="3">
    <source>
        <dbReference type="ARBA" id="ARBA00023002"/>
    </source>
</evidence>
<dbReference type="Pfam" id="PF00465">
    <property type="entry name" value="Fe-ADH"/>
    <property type="match status" value="1"/>
</dbReference>
<organism evidence="7 8">
    <name type="scientific">Crateriforma conspicua</name>
    <dbReference type="NCBI Taxonomy" id="2527996"/>
    <lineage>
        <taxon>Bacteria</taxon>
        <taxon>Pseudomonadati</taxon>
        <taxon>Planctomycetota</taxon>
        <taxon>Planctomycetia</taxon>
        <taxon>Planctomycetales</taxon>
        <taxon>Planctomycetaceae</taxon>
        <taxon>Crateriforma</taxon>
    </lineage>
</organism>
<dbReference type="InterPro" id="IPR056798">
    <property type="entry name" value="ADH_Fe_C"/>
</dbReference>
<evidence type="ECO:0000259" key="5">
    <source>
        <dbReference type="Pfam" id="PF00465"/>
    </source>
</evidence>
<evidence type="ECO:0000256" key="1">
    <source>
        <dbReference type="ARBA" id="ARBA00001962"/>
    </source>
</evidence>
<dbReference type="GO" id="GO:0046872">
    <property type="term" value="F:metal ion binding"/>
    <property type="evidence" value="ECO:0007669"/>
    <property type="project" value="InterPro"/>
</dbReference>
<evidence type="ECO:0000256" key="2">
    <source>
        <dbReference type="ARBA" id="ARBA00007358"/>
    </source>
</evidence>
<keyword evidence="3 7" id="KW-0560">Oxidoreductase</keyword>
<dbReference type="CDD" id="cd08551">
    <property type="entry name" value="Fe-ADH"/>
    <property type="match status" value="1"/>
</dbReference>